<evidence type="ECO:0000256" key="9">
    <source>
        <dbReference type="ARBA" id="ARBA00023033"/>
    </source>
</evidence>
<dbReference type="GO" id="GO:0004497">
    <property type="term" value="F:monooxygenase activity"/>
    <property type="evidence" value="ECO:0007669"/>
    <property type="project" value="UniProtKB-KW"/>
</dbReference>
<keyword evidence="3" id="KW-0964">Secreted</keyword>
<dbReference type="CDD" id="cd21175">
    <property type="entry name" value="LPMO_AA9"/>
    <property type="match status" value="1"/>
</dbReference>
<comment type="cofactor">
    <cofactor evidence="1">
        <name>Cu(2+)</name>
        <dbReference type="ChEBI" id="CHEBI:29036"/>
    </cofactor>
</comment>
<evidence type="ECO:0000313" key="19">
    <source>
        <dbReference type="Proteomes" id="UP001303115"/>
    </source>
</evidence>
<evidence type="ECO:0000256" key="2">
    <source>
        <dbReference type="ARBA" id="ARBA00004613"/>
    </source>
</evidence>
<dbReference type="Pfam" id="PF03443">
    <property type="entry name" value="AA9"/>
    <property type="match status" value="1"/>
</dbReference>
<dbReference type="SUPFAM" id="SSF57180">
    <property type="entry name" value="Cellulose-binding domain"/>
    <property type="match status" value="1"/>
</dbReference>
<dbReference type="InterPro" id="IPR049892">
    <property type="entry name" value="AA9"/>
</dbReference>
<name>A0AAN6SMM1_9PEZI</name>
<dbReference type="EC" id="1.14.99.56" evidence="15"/>
<reference evidence="19" key="1">
    <citation type="journal article" date="2023" name="Mol. Phylogenet. Evol.">
        <title>Genome-scale phylogeny and comparative genomics of the fungal order Sordariales.</title>
        <authorList>
            <person name="Hensen N."/>
            <person name="Bonometti L."/>
            <person name="Westerberg I."/>
            <person name="Brannstrom I.O."/>
            <person name="Guillou S."/>
            <person name="Cros-Aarteil S."/>
            <person name="Calhoun S."/>
            <person name="Haridas S."/>
            <person name="Kuo A."/>
            <person name="Mondo S."/>
            <person name="Pangilinan J."/>
            <person name="Riley R."/>
            <person name="LaButti K."/>
            <person name="Andreopoulos B."/>
            <person name="Lipzen A."/>
            <person name="Chen C."/>
            <person name="Yan M."/>
            <person name="Daum C."/>
            <person name="Ng V."/>
            <person name="Clum A."/>
            <person name="Steindorff A."/>
            <person name="Ohm R.A."/>
            <person name="Martin F."/>
            <person name="Silar P."/>
            <person name="Natvig D.O."/>
            <person name="Lalanne C."/>
            <person name="Gautier V."/>
            <person name="Ament-Velasquez S.L."/>
            <person name="Kruys A."/>
            <person name="Hutchinson M.I."/>
            <person name="Powell A.J."/>
            <person name="Barry K."/>
            <person name="Miller A.N."/>
            <person name="Grigoriev I.V."/>
            <person name="Debuchy R."/>
            <person name="Gladieux P."/>
            <person name="Hiltunen Thoren M."/>
            <person name="Johannesson H."/>
        </authorList>
    </citation>
    <scope>NUCLEOTIDE SEQUENCE [LARGE SCALE GENOMIC DNA]</scope>
    <source>
        <strain evidence="19">CBS 284.82</strain>
    </source>
</reference>
<evidence type="ECO:0000256" key="3">
    <source>
        <dbReference type="ARBA" id="ARBA00022525"/>
    </source>
</evidence>
<dbReference type="Proteomes" id="UP001303115">
    <property type="component" value="Unassembled WGS sequence"/>
</dbReference>
<dbReference type="GO" id="GO:0030248">
    <property type="term" value="F:cellulose binding"/>
    <property type="evidence" value="ECO:0007669"/>
    <property type="project" value="InterPro"/>
</dbReference>
<keyword evidence="6" id="KW-0136">Cellulose degradation</keyword>
<evidence type="ECO:0000256" key="16">
    <source>
        <dbReference type="SAM" id="MobiDB-lite"/>
    </source>
</evidence>
<evidence type="ECO:0000256" key="8">
    <source>
        <dbReference type="ARBA" id="ARBA00023008"/>
    </source>
</evidence>
<accession>A0AAN6SMM1</accession>
<keyword evidence="5" id="KW-0732">Signal</keyword>
<evidence type="ECO:0000256" key="14">
    <source>
        <dbReference type="ARBA" id="ARBA00045077"/>
    </source>
</evidence>
<comment type="catalytic activity">
    <reaction evidence="14">
        <text>[(1-&gt;4)-beta-D-glucosyl]n+m + reduced acceptor + O2 = 4-dehydro-beta-D-glucosyl-[(1-&gt;4)-beta-D-glucosyl]n-1 + [(1-&gt;4)-beta-D-glucosyl]m + acceptor + H2O.</text>
        <dbReference type="EC" id="1.14.99.56"/>
    </reaction>
</comment>
<keyword evidence="19" id="KW-1185">Reference proteome</keyword>
<dbReference type="PROSITE" id="PS00562">
    <property type="entry name" value="CBM1_1"/>
    <property type="match status" value="1"/>
</dbReference>
<dbReference type="InterPro" id="IPR035971">
    <property type="entry name" value="CBD_sf"/>
</dbReference>
<evidence type="ECO:0000256" key="5">
    <source>
        <dbReference type="ARBA" id="ARBA00022729"/>
    </source>
</evidence>
<sequence length="296" mass="30362">MKSSTIVHLLGVARAHTIMQSFNGNPQGAGIYMPSDDSFISDVNSNSIACNGPPVTSFRSSSQVFEVKAGSQVTGAWLHTLSSTGPDSTADNKVIDSSHKGPISVWMKKVSDATQNPSAGPGGGWFRIAEEGLNNGKWGVDTLIASGGIHKATIPTCIEDGNYLLRFELIALHSAYDQGGAQFYMECAQIRVTGGTGTGKPATVSLPGAYKATDPGIKVMIYNNDGQPYPSSYTIPGNGSSGSGSSGSSGGSSGSGGSASGQTLYGQCGGNGWTGPTTCASGTCKKSNDYYSQCLP</sequence>
<feature type="region of interest" description="Disordered" evidence="16">
    <location>
        <begin position="232"/>
        <end position="258"/>
    </location>
</feature>
<evidence type="ECO:0000256" key="6">
    <source>
        <dbReference type="ARBA" id="ARBA00023001"/>
    </source>
</evidence>
<protein>
    <recommendedName>
        <fullName evidence="15">lytic cellulose monooxygenase (C4-dehydrogenating)</fullName>
        <ecNumber evidence="15">1.14.99.56</ecNumber>
    </recommendedName>
</protein>
<dbReference type="PROSITE" id="PS51164">
    <property type="entry name" value="CBM1_2"/>
    <property type="match status" value="1"/>
</dbReference>
<keyword evidence="4" id="KW-0479">Metal-binding</keyword>
<keyword evidence="11" id="KW-0119">Carbohydrate metabolism</keyword>
<keyword evidence="9" id="KW-0503">Monooxygenase</keyword>
<feature type="domain" description="CBM1" evidence="17">
    <location>
        <begin position="260"/>
        <end position="295"/>
    </location>
</feature>
<dbReference type="PANTHER" id="PTHR33353">
    <property type="entry name" value="PUTATIVE (AFU_ORTHOLOGUE AFUA_1G12560)-RELATED"/>
    <property type="match status" value="1"/>
</dbReference>
<feature type="compositionally biased region" description="Gly residues" evidence="16">
    <location>
        <begin position="239"/>
        <end position="258"/>
    </location>
</feature>
<evidence type="ECO:0000256" key="15">
    <source>
        <dbReference type="ARBA" id="ARBA00047174"/>
    </source>
</evidence>
<comment type="similarity">
    <text evidence="13">Belongs to the polysaccharide monooxygenase AA9 family.</text>
</comment>
<keyword evidence="7" id="KW-0560">Oxidoreductase</keyword>
<dbReference type="GO" id="GO:0016787">
    <property type="term" value="F:hydrolase activity"/>
    <property type="evidence" value="ECO:0007669"/>
    <property type="project" value="UniProtKB-KW"/>
</dbReference>
<evidence type="ECO:0000259" key="17">
    <source>
        <dbReference type="PROSITE" id="PS51164"/>
    </source>
</evidence>
<evidence type="ECO:0000256" key="4">
    <source>
        <dbReference type="ARBA" id="ARBA00022723"/>
    </source>
</evidence>
<gene>
    <name evidence="18" type="ORF">C8A01DRAFT_50453</name>
</gene>
<dbReference type="PANTHER" id="PTHR33353:SF17">
    <property type="entry name" value="ENDO-BETA-1,4-GLUCANASE D"/>
    <property type="match status" value="1"/>
</dbReference>
<dbReference type="EMBL" id="MU854570">
    <property type="protein sequence ID" value="KAK4032848.1"/>
    <property type="molecule type" value="Genomic_DNA"/>
</dbReference>
<evidence type="ECO:0000313" key="18">
    <source>
        <dbReference type="EMBL" id="KAK4032848.1"/>
    </source>
</evidence>
<comment type="caution">
    <text evidence="18">The sequence shown here is derived from an EMBL/GenBank/DDBJ whole genome shotgun (WGS) entry which is preliminary data.</text>
</comment>
<organism evidence="18 19">
    <name type="scientific">Parachaetomium inaequale</name>
    <dbReference type="NCBI Taxonomy" id="2588326"/>
    <lineage>
        <taxon>Eukaryota</taxon>
        <taxon>Fungi</taxon>
        <taxon>Dikarya</taxon>
        <taxon>Ascomycota</taxon>
        <taxon>Pezizomycotina</taxon>
        <taxon>Sordariomycetes</taxon>
        <taxon>Sordariomycetidae</taxon>
        <taxon>Sordariales</taxon>
        <taxon>Chaetomiaceae</taxon>
        <taxon>Parachaetomium</taxon>
    </lineage>
</organism>
<keyword evidence="18" id="KW-0378">Hydrolase</keyword>
<evidence type="ECO:0000256" key="7">
    <source>
        <dbReference type="ARBA" id="ARBA00023002"/>
    </source>
</evidence>
<dbReference type="GO" id="GO:0005576">
    <property type="term" value="C:extracellular region"/>
    <property type="evidence" value="ECO:0007669"/>
    <property type="project" value="UniProtKB-SubCell"/>
</dbReference>
<evidence type="ECO:0000256" key="11">
    <source>
        <dbReference type="ARBA" id="ARBA00023277"/>
    </source>
</evidence>
<evidence type="ECO:0000256" key="1">
    <source>
        <dbReference type="ARBA" id="ARBA00001973"/>
    </source>
</evidence>
<keyword evidence="10" id="KW-1015">Disulfide bond</keyword>
<dbReference type="GO" id="GO:0030245">
    <property type="term" value="P:cellulose catabolic process"/>
    <property type="evidence" value="ECO:0007669"/>
    <property type="project" value="UniProtKB-KW"/>
</dbReference>
<dbReference type="InterPro" id="IPR000254">
    <property type="entry name" value="CBD"/>
</dbReference>
<dbReference type="SMART" id="SM00236">
    <property type="entry name" value="fCBD"/>
    <property type="match status" value="1"/>
</dbReference>
<keyword evidence="8" id="KW-0186">Copper</keyword>
<evidence type="ECO:0000256" key="10">
    <source>
        <dbReference type="ARBA" id="ARBA00023157"/>
    </source>
</evidence>
<dbReference type="Pfam" id="PF00734">
    <property type="entry name" value="CBM_1"/>
    <property type="match status" value="1"/>
</dbReference>
<dbReference type="Gene3D" id="2.70.50.70">
    <property type="match status" value="1"/>
</dbReference>
<proteinExistence type="inferred from homology"/>
<evidence type="ECO:0000256" key="12">
    <source>
        <dbReference type="ARBA" id="ARBA00023326"/>
    </source>
</evidence>
<dbReference type="InterPro" id="IPR005103">
    <property type="entry name" value="AA9_LPMO"/>
</dbReference>
<keyword evidence="12" id="KW-0624">Polysaccharide degradation</keyword>
<dbReference type="AlphaFoldDB" id="A0AAN6SMM1"/>
<dbReference type="GO" id="GO:0046872">
    <property type="term" value="F:metal ion binding"/>
    <property type="evidence" value="ECO:0007669"/>
    <property type="project" value="UniProtKB-KW"/>
</dbReference>
<evidence type="ECO:0000256" key="13">
    <source>
        <dbReference type="ARBA" id="ARBA00044502"/>
    </source>
</evidence>
<comment type="subcellular location">
    <subcellularLocation>
        <location evidence="2">Secreted</location>
    </subcellularLocation>
</comment>